<keyword evidence="3" id="KW-1185">Reference proteome</keyword>
<reference evidence="2 3" key="1">
    <citation type="submission" date="2021-07" db="EMBL/GenBank/DDBJ databases">
        <title>Genome data of Colletotrichum spaethianum.</title>
        <authorList>
            <person name="Utami Y.D."/>
            <person name="Hiruma K."/>
        </authorList>
    </citation>
    <scope>NUCLEOTIDE SEQUENCE [LARGE SCALE GENOMIC DNA]</scope>
    <source>
        <strain evidence="2 3">MAFF 242679</strain>
    </source>
</reference>
<dbReference type="EMBL" id="BPPX01000015">
    <property type="protein sequence ID" value="GJC84581.1"/>
    <property type="molecule type" value="Genomic_DNA"/>
</dbReference>
<evidence type="ECO:0000313" key="3">
    <source>
        <dbReference type="Proteomes" id="UP001055172"/>
    </source>
</evidence>
<dbReference type="Proteomes" id="UP001055172">
    <property type="component" value="Unassembled WGS sequence"/>
</dbReference>
<accession>A0AA37LUC6</accession>
<protein>
    <submittedName>
        <fullName evidence="2">Uncharacterized protein</fullName>
    </submittedName>
</protein>
<gene>
    <name evidence="2" type="ORF">ColLi_07419</name>
</gene>
<comment type="caution">
    <text evidence="2">The sequence shown here is derived from an EMBL/GenBank/DDBJ whole genome shotgun (WGS) entry which is preliminary data.</text>
</comment>
<sequence length="119" mass="13382">MFAQRVDQRLQRDLTRTTHKKPHLLTLSTNSNNAPPLKSTQKNLLVHLPTPNPQRSPDFTASRRFVSRLHRTAAEIGSSMKCELACDPGKTSLTDAETMVSSPSLIWILLAQHRSAVRR</sequence>
<feature type="compositionally biased region" description="Basic and acidic residues" evidence="1">
    <location>
        <begin position="1"/>
        <end position="16"/>
    </location>
</feature>
<name>A0AA37LUC6_9PEZI</name>
<dbReference type="AlphaFoldDB" id="A0AA37LUC6"/>
<feature type="region of interest" description="Disordered" evidence="1">
    <location>
        <begin position="1"/>
        <end position="39"/>
    </location>
</feature>
<evidence type="ECO:0000313" key="2">
    <source>
        <dbReference type="EMBL" id="GJC84581.1"/>
    </source>
</evidence>
<organism evidence="2 3">
    <name type="scientific">Colletotrichum liriopes</name>
    <dbReference type="NCBI Taxonomy" id="708192"/>
    <lineage>
        <taxon>Eukaryota</taxon>
        <taxon>Fungi</taxon>
        <taxon>Dikarya</taxon>
        <taxon>Ascomycota</taxon>
        <taxon>Pezizomycotina</taxon>
        <taxon>Sordariomycetes</taxon>
        <taxon>Hypocreomycetidae</taxon>
        <taxon>Glomerellales</taxon>
        <taxon>Glomerellaceae</taxon>
        <taxon>Colletotrichum</taxon>
        <taxon>Colletotrichum spaethianum species complex</taxon>
    </lineage>
</organism>
<evidence type="ECO:0000256" key="1">
    <source>
        <dbReference type="SAM" id="MobiDB-lite"/>
    </source>
</evidence>
<proteinExistence type="predicted"/>
<feature type="compositionally biased region" description="Polar residues" evidence="1">
    <location>
        <begin position="26"/>
        <end position="39"/>
    </location>
</feature>